<dbReference type="Proteomes" id="UP000594454">
    <property type="component" value="Chromosome 4"/>
</dbReference>
<dbReference type="EMBL" id="LR899012">
    <property type="protein sequence ID" value="CAD7089222.1"/>
    <property type="molecule type" value="Genomic_DNA"/>
</dbReference>
<organism evidence="1 2">
    <name type="scientific">Hermetia illucens</name>
    <name type="common">Black soldier fly</name>
    <dbReference type="NCBI Taxonomy" id="343691"/>
    <lineage>
        <taxon>Eukaryota</taxon>
        <taxon>Metazoa</taxon>
        <taxon>Ecdysozoa</taxon>
        <taxon>Arthropoda</taxon>
        <taxon>Hexapoda</taxon>
        <taxon>Insecta</taxon>
        <taxon>Pterygota</taxon>
        <taxon>Neoptera</taxon>
        <taxon>Endopterygota</taxon>
        <taxon>Diptera</taxon>
        <taxon>Brachycera</taxon>
        <taxon>Stratiomyomorpha</taxon>
        <taxon>Stratiomyidae</taxon>
        <taxon>Hermetiinae</taxon>
        <taxon>Hermetia</taxon>
    </lineage>
</organism>
<accession>A0A7R8YYQ4</accession>
<protein>
    <submittedName>
        <fullName evidence="1">Uncharacterized protein</fullName>
    </submittedName>
</protein>
<evidence type="ECO:0000313" key="1">
    <source>
        <dbReference type="EMBL" id="CAD7089222.1"/>
    </source>
</evidence>
<dbReference type="InParanoid" id="A0A7R8YYQ4"/>
<dbReference type="AlphaFoldDB" id="A0A7R8YYQ4"/>
<proteinExistence type="predicted"/>
<gene>
    <name evidence="1" type="ORF">HERILL_LOCUS11790</name>
</gene>
<name>A0A7R8YYQ4_HERIL</name>
<evidence type="ECO:0000313" key="2">
    <source>
        <dbReference type="Proteomes" id="UP000594454"/>
    </source>
</evidence>
<keyword evidence="2" id="KW-1185">Reference proteome</keyword>
<sequence length="78" mass="8490">MRNQHRIQQTRSTWRKASIGLHRRTAPLHVMATPITTTTTAAASVPAAPTEFTVGSPSAGPCRRRSQVGRQFVFATSS</sequence>
<reference evidence="1 2" key="1">
    <citation type="submission" date="2020-11" db="EMBL/GenBank/DDBJ databases">
        <authorList>
            <person name="Wallbank WR R."/>
            <person name="Pardo Diaz C."/>
            <person name="Kozak K."/>
            <person name="Martin S."/>
            <person name="Jiggins C."/>
            <person name="Moest M."/>
            <person name="Warren A I."/>
            <person name="Generalovic N T."/>
            <person name="Byers J.R.P. K."/>
            <person name="Montejo-Kovacevich G."/>
            <person name="Yen C E."/>
        </authorList>
    </citation>
    <scope>NUCLEOTIDE SEQUENCE [LARGE SCALE GENOMIC DNA]</scope>
</reference>